<reference evidence="1 2" key="1">
    <citation type="submission" date="2013-09" db="EMBL/GenBank/DDBJ databases">
        <title>Corchorus capsularis genome sequencing.</title>
        <authorList>
            <person name="Alam M."/>
            <person name="Haque M.S."/>
            <person name="Islam M.S."/>
            <person name="Emdad E.M."/>
            <person name="Islam M.M."/>
            <person name="Ahmed B."/>
            <person name="Halim A."/>
            <person name="Hossen Q.M.M."/>
            <person name="Hossain M.Z."/>
            <person name="Ahmed R."/>
            <person name="Khan M.M."/>
            <person name="Islam R."/>
            <person name="Rashid M.M."/>
            <person name="Khan S.A."/>
            <person name="Rahman M.S."/>
            <person name="Alam M."/>
        </authorList>
    </citation>
    <scope>NUCLEOTIDE SEQUENCE [LARGE SCALE GENOMIC DNA]</scope>
    <source>
        <strain evidence="2">cv. CVL-1</strain>
        <tissue evidence="1">Whole seedling</tissue>
    </source>
</reference>
<sequence>MARVARPPRWLSWITPDVESAFEVIPEYLILKS</sequence>
<dbReference type="EMBL" id="AWWV01006395">
    <property type="protein sequence ID" value="OMP01542.1"/>
    <property type="molecule type" value="Genomic_DNA"/>
</dbReference>
<dbReference type="AlphaFoldDB" id="A0A1R3K379"/>
<comment type="caution">
    <text evidence="1">The sequence shown here is derived from an EMBL/GenBank/DDBJ whole genome shotgun (WGS) entry which is preliminary data.</text>
</comment>
<accession>A0A1R3K379</accession>
<evidence type="ECO:0000313" key="2">
    <source>
        <dbReference type="Proteomes" id="UP000188268"/>
    </source>
</evidence>
<proteinExistence type="predicted"/>
<dbReference type="Gramene" id="OMP01542">
    <property type="protein sequence ID" value="OMP01542"/>
    <property type="gene ID" value="CCACVL1_03061"/>
</dbReference>
<evidence type="ECO:0000313" key="1">
    <source>
        <dbReference type="EMBL" id="OMP01542.1"/>
    </source>
</evidence>
<organism evidence="1 2">
    <name type="scientific">Corchorus capsularis</name>
    <name type="common">Jute</name>
    <dbReference type="NCBI Taxonomy" id="210143"/>
    <lineage>
        <taxon>Eukaryota</taxon>
        <taxon>Viridiplantae</taxon>
        <taxon>Streptophyta</taxon>
        <taxon>Embryophyta</taxon>
        <taxon>Tracheophyta</taxon>
        <taxon>Spermatophyta</taxon>
        <taxon>Magnoliopsida</taxon>
        <taxon>eudicotyledons</taxon>
        <taxon>Gunneridae</taxon>
        <taxon>Pentapetalae</taxon>
        <taxon>rosids</taxon>
        <taxon>malvids</taxon>
        <taxon>Malvales</taxon>
        <taxon>Malvaceae</taxon>
        <taxon>Grewioideae</taxon>
        <taxon>Apeibeae</taxon>
        <taxon>Corchorus</taxon>
    </lineage>
</organism>
<keyword evidence="2" id="KW-1185">Reference proteome</keyword>
<gene>
    <name evidence="1" type="ORF">CCACVL1_03061</name>
</gene>
<protein>
    <submittedName>
        <fullName evidence="1">Uncharacterized protein</fullName>
    </submittedName>
</protein>
<dbReference type="Proteomes" id="UP000188268">
    <property type="component" value="Unassembled WGS sequence"/>
</dbReference>
<name>A0A1R3K379_COCAP</name>